<dbReference type="PATRIC" id="fig|797114.5.peg.4410"/>
<evidence type="ECO:0000259" key="2">
    <source>
        <dbReference type="Pfam" id="PF18545"/>
    </source>
</evidence>
<reference evidence="3 4" key="1">
    <citation type="journal article" date="2014" name="PLoS Genet.">
        <title>Phylogenetically driven sequencing of extremely halophilic archaea reveals strategies for static and dynamic osmo-response.</title>
        <authorList>
            <person name="Becker E.A."/>
            <person name="Seitzer P.M."/>
            <person name="Tritt A."/>
            <person name="Larsen D."/>
            <person name="Krusor M."/>
            <person name="Yao A.I."/>
            <person name="Wu D."/>
            <person name="Madern D."/>
            <person name="Eisen J.A."/>
            <person name="Darling A.E."/>
            <person name="Facciotti M.T."/>
        </authorList>
    </citation>
    <scope>NUCLEOTIDE SEQUENCE [LARGE SCALE GENOMIC DNA]</scope>
    <source>
        <strain evidence="3 4">2-9-1</strain>
    </source>
</reference>
<feature type="region of interest" description="Disordered" evidence="1">
    <location>
        <begin position="69"/>
        <end position="88"/>
    </location>
</feature>
<gene>
    <name evidence="3" type="ORF">C475_21859</name>
</gene>
<feature type="compositionally biased region" description="Low complexity" evidence="1">
    <location>
        <begin position="69"/>
        <end position="79"/>
    </location>
</feature>
<sequence length="88" mass="8989">MVSILEAVANAERTNSVDLPPLSGAVDPEALNALVDSGEDECAPLRVTLTYAGYEITIDRDGDVDVVPVGPSSGVSPPVARADGPLAE</sequence>
<organism evidence="3 4">
    <name type="scientific">Halosimplex carlsbadense 2-9-1</name>
    <dbReference type="NCBI Taxonomy" id="797114"/>
    <lineage>
        <taxon>Archaea</taxon>
        <taxon>Methanobacteriati</taxon>
        <taxon>Methanobacteriota</taxon>
        <taxon>Stenosarchaea group</taxon>
        <taxon>Halobacteria</taxon>
        <taxon>Halobacteriales</taxon>
        <taxon>Haloarculaceae</taxon>
        <taxon>Halosimplex</taxon>
    </lineage>
</organism>
<proteinExistence type="predicted"/>
<keyword evidence="4" id="KW-1185">Reference proteome</keyword>
<evidence type="ECO:0000313" key="3">
    <source>
        <dbReference type="EMBL" id="ELZ19988.1"/>
    </source>
</evidence>
<dbReference type="AlphaFoldDB" id="M0CBJ8"/>
<dbReference type="EMBL" id="AOIU01000048">
    <property type="protein sequence ID" value="ELZ19988.1"/>
    <property type="molecule type" value="Genomic_DNA"/>
</dbReference>
<evidence type="ECO:0000256" key="1">
    <source>
        <dbReference type="SAM" id="MobiDB-lite"/>
    </source>
</evidence>
<protein>
    <recommendedName>
        <fullName evidence="2">Halobacterial output domain-containing protein</fullName>
    </recommendedName>
</protein>
<dbReference type="Pfam" id="PF18545">
    <property type="entry name" value="HalOD1"/>
    <property type="match status" value="1"/>
</dbReference>
<comment type="caution">
    <text evidence="3">The sequence shown here is derived from an EMBL/GenBank/DDBJ whole genome shotgun (WGS) entry which is preliminary data.</text>
</comment>
<dbReference type="Proteomes" id="UP000011626">
    <property type="component" value="Unassembled WGS sequence"/>
</dbReference>
<feature type="domain" description="Halobacterial output" evidence="2">
    <location>
        <begin position="2"/>
        <end position="68"/>
    </location>
</feature>
<accession>M0CBJ8</accession>
<evidence type="ECO:0000313" key="4">
    <source>
        <dbReference type="Proteomes" id="UP000011626"/>
    </source>
</evidence>
<dbReference type="InterPro" id="IPR040624">
    <property type="entry name" value="HalOD1"/>
</dbReference>
<name>M0CBJ8_9EURY</name>